<gene>
    <name evidence="1" type="ORF">BDN72DRAFT_111794</name>
</gene>
<evidence type="ECO:0000313" key="2">
    <source>
        <dbReference type="Proteomes" id="UP000308600"/>
    </source>
</evidence>
<keyword evidence="2" id="KW-1185">Reference proteome</keyword>
<proteinExistence type="predicted"/>
<evidence type="ECO:0000313" key="1">
    <source>
        <dbReference type="EMBL" id="TFK67204.1"/>
    </source>
</evidence>
<dbReference type="Proteomes" id="UP000308600">
    <property type="component" value="Unassembled WGS sequence"/>
</dbReference>
<reference evidence="1 2" key="1">
    <citation type="journal article" date="2019" name="Nat. Ecol. Evol.">
        <title>Megaphylogeny resolves global patterns of mushroom evolution.</title>
        <authorList>
            <person name="Varga T."/>
            <person name="Krizsan K."/>
            <person name="Foldi C."/>
            <person name="Dima B."/>
            <person name="Sanchez-Garcia M."/>
            <person name="Sanchez-Ramirez S."/>
            <person name="Szollosi G.J."/>
            <person name="Szarkandi J.G."/>
            <person name="Papp V."/>
            <person name="Albert L."/>
            <person name="Andreopoulos W."/>
            <person name="Angelini C."/>
            <person name="Antonin V."/>
            <person name="Barry K.W."/>
            <person name="Bougher N.L."/>
            <person name="Buchanan P."/>
            <person name="Buyck B."/>
            <person name="Bense V."/>
            <person name="Catcheside P."/>
            <person name="Chovatia M."/>
            <person name="Cooper J."/>
            <person name="Damon W."/>
            <person name="Desjardin D."/>
            <person name="Finy P."/>
            <person name="Geml J."/>
            <person name="Haridas S."/>
            <person name="Hughes K."/>
            <person name="Justo A."/>
            <person name="Karasinski D."/>
            <person name="Kautmanova I."/>
            <person name="Kiss B."/>
            <person name="Kocsube S."/>
            <person name="Kotiranta H."/>
            <person name="LaButti K.M."/>
            <person name="Lechner B.E."/>
            <person name="Liimatainen K."/>
            <person name="Lipzen A."/>
            <person name="Lukacs Z."/>
            <person name="Mihaltcheva S."/>
            <person name="Morgado L.N."/>
            <person name="Niskanen T."/>
            <person name="Noordeloos M.E."/>
            <person name="Ohm R.A."/>
            <person name="Ortiz-Santana B."/>
            <person name="Ovrebo C."/>
            <person name="Racz N."/>
            <person name="Riley R."/>
            <person name="Savchenko A."/>
            <person name="Shiryaev A."/>
            <person name="Soop K."/>
            <person name="Spirin V."/>
            <person name="Szebenyi C."/>
            <person name="Tomsovsky M."/>
            <person name="Tulloss R.E."/>
            <person name="Uehling J."/>
            <person name="Grigoriev I.V."/>
            <person name="Vagvolgyi C."/>
            <person name="Papp T."/>
            <person name="Martin F.M."/>
            <person name="Miettinen O."/>
            <person name="Hibbett D.S."/>
            <person name="Nagy L.G."/>
        </authorList>
    </citation>
    <scope>NUCLEOTIDE SEQUENCE [LARGE SCALE GENOMIC DNA]</scope>
    <source>
        <strain evidence="1 2">NL-1719</strain>
    </source>
</reference>
<protein>
    <submittedName>
        <fullName evidence="1">Uncharacterized protein</fullName>
    </submittedName>
</protein>
<accession>A0ACD3APL0</accession>
<dbReference type="EMBL" id="ML208382">
    <property type="protein sequence ID" value="TFK67204.1"/>
    <property type="molecule type" value="Genomic_DNA"/>
</dbReference>
<organism evidence="1 2">
    <name type="scientific">Pluteus cervinus</name>
    <dbReference type="NCBI Taxonomy" id="181527"/>
    <lineage>
        <taxon>Eukaryota</taxon>
        <taxon>Fungi</taxon>
        <taxon>Dikarya</taxon>
        <taxon>Basidiomycota</taxon>
        <taxon>Agaricomycotina</taxon>
        <taxon>Agaricomycetes</taxon>
        <taxon>Agaricomycetidae</taxon>
        <taxon>Agaricales</taxon>
        <taxon>Pluteineae</taxon>
        <taxon>Pluteaceae</taxon>
        <taxon>Pluteus</taxon>
    </lineage>
</organism>
<name>A0ACD3APL0_9AGAR</name>
<sequence>MVDVVAREDGDSLQPTHINDLPPEVLVNVFLYLTRQISCRAWLGVTHLCRYWWITALGSGALWSNILEDTPSVEAWLKRSNNHPLTIRLDLESQKSLPTLRITLRELPRIRQLHLTLTPSLWTAVSSYLKDPAPILESLLVERSAPDRHDTGLIVDFVLSIEHFAGTTPSLRTATFVTCALDLGSPIFHGLTSLTIKDPHDEPSPEDVLEALRLMPNLESLTLDFDWGWYEEDDDDDDPEPSSIVALPKLAEFTSDACLYGQMYLLSRLKFINTTTLILKSNTPNIRSVADTICRIVRAYDNARGGPVIPVRKLKFSRTTQILVNYSSKSIEESRDGISFSTSLCGTTTLTKTRRTVR</sequence>